<feature type="compositionally biased region" description="Low complexity" evidence="19">
    <location>
        <begin position="1118"/>
        <end position="1130"/>
    </location>
</feature>
<comment type="caution">
    <text evidence="22">The sequence shown here is derived from an EMBL/GenBank/DDBJ whole genome shotgun (WGS) entry which is preliminary data.</text>
</comment>
<dbReference type="SUPFAM" id="SSF56112">
    <property type="entry name" value="Protein kinase-like (PK-like)"/>
    <property type="match status" value="1"/>
</dbReference>
<dbReference type="InterPro" id="IPR021720">
    <property type="entry name" value="Malectin_dom"/>
</dbReference>
<dbReference type="InterPro" id="IPR001611">
    <property type="entry name" value="Leu-rich_rpt"/>
</dbReference>
<evidence type="ECO:0000256" key="18">
    <source>
        <dbReference type="ARBA" id="ARBA00048679"/>
    </source>
</evidence>
<dbReference type="OrthoDB" id="663146at2759"/>
<evidence type="ECO:0000259" key="21">
    <source>
        <dbReference type="PROSITE" id="PS50011"/>
    </source>
</evidence>
<dbReference type="InterPro" id="IPR000719">
    <property type="entry name" value="Prot_kinase_dom"/>
</dbReference>
<keyword evidence="4" id="KW-0597">Phosphoprotein</keyword>
<evidence type="ECO:0000256" key="5">
    <source>
        <dbReference type="ARBA" id="ARBA00022614"/>
    </source>
</evidence>
<evidence type="ECO:0000256" key="16">
    <source>
        <dbReference type="ARBA" id="ARBA00023180"/>
    </source>
</evidence>
<dbReference type="PROSITE" id="PS00108">
    <property type="entry name" value="PROTEIN_KINASE_ST"/>
    <property type="match status" value="1"/>
</dbReference>
<dbReference type="AlphaFoldDB" id="A0A9N7RB82"/>
<feature type="transmembrane region" description="Helical" evidence="20">
    <location>
        <begin position="691"/>
        <end position="714"/>
    </location>
</feature>
<keyword evidence="12" id="KW-0067">ATP-binding</keyword>
<dbReference type="Gene3D" id="3.30.200.20">
    <property type="entry name" value="Phosphorylase Kinase, domain 1"/>
    <property type="match status" value="1"/>
</dbReference>
<evidence type="ECO:0000256" key="1">
    <source>
        <dbReference type="ARBA" id="ARBA00004479"/>
    </source>
</evidence>
<evidence type="ECO:0000313" key="23">
    <source>
        <dbReference type="Proteomes" id="UP001153555"/>
    </source>
</evidence>
<dbReference type="FunFam" id="3.80.10.10:FF:000298">
    <property type="entry name" value="Putative LRR receptor-like serine/threonine-protein kinase"/>
    <property type="match status" value="1"/>
</dbReference>
<evidence type="ECO:0000256" key="20">
    <source>
        <dbReference type="SAM" id="Phobius"/>
    </source>
</evidence>
<keyword evidence="7 20" id="KW-0812">Transmembrane</keyword>
<dbReference type="Gene3D" id="3.80.10.10">
    <property type="entry name" value="Ribonuclease Inhibitor"/>
    <property type="match status" value="3"/>
</dbReference>
<dbReference type="InterPro" id="IPR011009">
    <property type="entry name" value="Kinase-like_dom_sf"/>
</dbReference>
<evidence type="ECO:0000256" key="2">
    <source>
        <dbReference type="ARBA" id="ARBA00012513"/>
    </source>
</evidence>
<dbReference type="SMART" id="SM00220">
    <property type="entry name" value="S_TKc"/>
    <property type="match status" value="1"/>
</dbReference>
<evidence type="ECO:0000256" key="12">
    <source>
        <dbReference type="ARBA" id="ARBA00022840"/>
    </source>
</evidence>
<dbReference type="PANTHER" id="PTHR48006">
    <property type="entry name" value="LEUCINE-RICH REPEAT-CONTAINING PROTEIN DDB_G0281931-RELATED"/>
    <property type="match status" value="1"/>
</dbReference>
<dbReference type="EC" id="2.7.11.1" evidence="2"/>
<protein>
    <recommendedName>
        <fullName evidence="2">non-specific serine/threonine protein kinase</fullName>
        <ecNumber evidence="2">2.7.11.1</ecNumber>
    </recommendedName>
</protein>
<dbReference type="InterPro" id="IPR008271">
    <property type="entry name" value="Ser/Thr_kinase_AS"/>
</dbReference>
<evidence type="ECO:0000256" key="4">
    <source>
        <dbReference type="ARBA" id="ARBA00022553"/>
    </source>
</evidence>
<evidence type="ECO:0000256" key="19">
    <source>
        <dbReference type="SAM" id="MobiDB-lite"/>
    </source>
</evidence>
<dbReference type="FunFam" id="2.60.120.430:FF:000002">
    <property type="entry name" value="Leucine-rich repeat receptor-like protein kinase"/>
    <property type="match status" value="1"/>
</dbReference>
<keyword evidence="6" id="KW-0808">Transferase</keyword>
<dbReference type="Gene3D" id="1.10.510.10">
    <property type="entry name" value="Transferase(Phosphotransferase) domain 1"/>
    <property type="match status" value="1"/>
</dbReference>
<evidence type="ECO:0000256" key="8">
    <source>
        <dbReference type="ARBA" id="ARBA00022729"/>
    </source>
</evidence>
<evidence type="ECO:0000256" key="17">
    <source>
        <dbReference type="ARBA" id="ARBA00047899"/>
    </source>
</evidence>
<keyword evidence="10" id="KW-0547">Nucleotide-binding</keyword>
<evidence type="ECO:0000256" key="13">
    <source>
        <dbReference type="ARBA" id="ARBA00022989"/>
    </source>
</evidence>
<evidence type="ECO:0000256" key="7">
    <source>
        <dbReference type="ARBA" id="ARBA00022692"/>
    </source>
</evidence>
<dbReference type="PANTHER" id="PTHR48006:SF62">
    <property type="entry name" value="LEUCINE-RICH REPEAT TRANSMEMBRANE PROTEIN KINASE"/>
    <property type="match status" value="1"/>
</dbReference>
<evidence type="ECO:0000256" key="14">
    <source>
        <dbReference type="ARBA" id="ARBA00023136"/>
    </source>
</evidence>
<dbReference type="FunFam" id="3.30.200.20:FF:000140">
    <property type="entry name" value="Leucine-rich repeat receptor-like protein kinase"/>
    <property type="match status" value="1"/>
</dbReference>
<dbReference type="Proteomes" id="UP001153555">
    <property type="component" value="Unassembled WGS sequence"/>
</dbReference>
<evidence type="ECO:0000256" key="9">
    <source>
        <dbReference type="ARBA" id="ARBA00022737"/>
    </source>
</evidence>
<sequence length="1171" mass="128614">MPIALSARQEAHIGSTLLATVEFVESSSARRLLHAEEAAKPLSGLSTAAAAAAAPRASLSSRRSRRMLWIFLLVFAAGQLVDTAGAQNVSTNATTDPDEARILNGLFQRWGITAMDTWNISGELCSGVASDTTTPLLNLNPGIKCDCSYNSNTTCHITGLRLYDLDIQGSLPDDLWSLTYLDDLDLRQNYFTGPISSSIGNLTRMQYLSFGLNALSGELPREFGLMTDLRSISITANNFSGPIPLEFGNLTRLEQMYIHGSGISGPIPLSFANLINMQTMWASDNELTGQIPDFIGNWSSLTQLRLQGNAFQGPIPPSLSNLTLLVDLRISDILNGSSSLEFVRDMTSLSTLILRNNNISGSLPSFSLFQRLQLLDLSFNNLTGRIPDSLFNHSTLTNLFLGSNRLTGGLPLQKSPDLRNIDLSYNGLSGSFPSWVREQNLQLNLVANNFTIEGSNSNALPPGLNCLQRDFPCNRRVPVYSRFAIKCGGPQIISFDRTLYERENETLGPATYYVTNDRRWAVSNAGLVADNTNPQYTTQTTSPVVNTLDSQLYQTARASSGSLRYYGLGLENGNYTVRLQFTETEVLNTRTWESRGRRVFDIYLQGNLEERDFDIRREAGGVSLRAVDRSYNVRVTDNYLEIHLFWAGKGTCCGPSRAVNGPLISGIRATANFNSTVSNIPPSGSRNRTGLIVGIVVPVVAVSVICLLTVYFYVYQRRKRQKDLEDEELLGLEARPYTFSFAELKAATNDFNADNKLGEGGFGPVYKGSLGDGRAVAVKQLSVASRQGKSQFLAEIATISAVQHRNLVKLYGCCIEGDKRLLVYEYLENKSLDQILFGPGRKNLFLDWGTRYQICLGVARGLAYLHEESRPRIVHRDVKASNILLDSELAPKISDFGLAKLYDDKMTHMSTGVAGTIGYLAPEYALRGHLTEKADVFSYGVVALEIVSGRSNSDSSLQDDKTYLLDWAWNLHESKREMELVDPTLEQQDMDEAIRIIGVALLCTQGPPGLRPAMSRVVSMICGDIEVAPVTTRPSYLTDWNFNDSTTTFATDTTNISTSNNTNDIISPINFTTTNTSATSGVSSATRLQPKDDVEPMLDKSAIGGQLLLFPHTKRALRPPSTTRNTSPNTAKASSSCPQPELNLTPKFFYLGTDQLQETMGTCCSITLGAH</sequence>
<dbReference type="CDD" id="cd14066">
    <property type="entry name" value="STKc_IRAK"/>
    <property type="match status" value="1"/>
</dbReference>
<comment type="catalytic activity">
    <reaction evidence="18">
        <text>L-seryl-[protein] + ATP = O-phospho-L-seryl-[protein] + ADP + H(+)</text>
        <dbReference type="Rhea" id="RHEA:17989"/>
        <dbReference type="Rhea" id="RHEA-COMP:9863"/>
        <dbReference type="Rhea" id="RHEA-COMP:11604"/>
        <dbReference type="ChEBI" id="CHEBI:15378"/>
        <dbReference type="ChEBI" id="CHEBI:29999"/>
        <dbReference type="ChEBI" id="CHEBI:30616"/>
        <dbReference type="ChEBI" id="CHEBI:83421"/>
        <dbReference type="ChEBI" id="CHEBI:456216"/>
        <dbReference type="EC" id="2.7.11.1"/>
    </reaction>
</comment>
<evidence type="ECO:0000313" key="22">
    <source>
        <dbReference type="EMBL" id="CAA0822383.1"/>
    </source>
</evidence>
<dbReference type="GO" id="GO:0005524">
    <property type="term" value="F:ATP binding"/>
    <property type="evidence" value="ECO:0007669"/>
    <property type="project" value="UniProtKB-KW"/>
</dbReference>
<dbReference type="InterPro" id="IPR032675">
    <property type="entry name" value="LRR_dom_sf"/>
</dbReference>
<dbReference type="GO" id="GO:0005886">
    <property type="term" value="C:plasma membrane"/>
    <property type="evidence" value="ECO:0007669"/>
    <property type="project" value="TreeGrafter"/>
</dbReference>
<dbReference type="FunFam" id="1.10.510.10:FF:000044">
    <property type="entry name" value="Putative LRR receptor-like serine/threonine-protein kinase"/>
    <property type="match status" value="1"/>
</dbReference>
<dbReference type="Pfam" id="PF11721">
    <property type="entry name" value="Malectin"/>
    <property type="match status" value="1"/>
</dbReference>
<keyword evidence="23" id="KW-1185">Reference proteome</keyword>
<dbReference type="FunFam" id="3.80.10.10:FF:000766">
    <property type="entry name" value="Os05g0263100 protein"/>
    <property type="match status" value="1"/>
</dbReference>
<keyword evidence="3" id="KW-0723">Serine/threonine-protein kinase</keyword>
<dbReference type="Gene3D" id="2.60.120.430">
    <property type="entry name" value="Galactose-binding lectin"/>
    <property type="match status" value="1"/>
</dbReference>
<dbReference type="SUPFAM" id="SSF52058">
    <property type="entry name" value="L domain-like"/>
    <property type="match status" value="1"/>
</dbReference>
<evidence type="ECO:0000256" key="11">
    <source>
        <dbReference type="ARBA" id="ARBA00022777"/>
    </source>
</evidence>
<feature type="region of interest" description="Disordered" evidence="19">
    <location>
        <begin position="1115"/>
        <end position="1139"/>
    </location>
</feature>
<keyword evidence="8" id="KW-0732">Signal</keyword>
<dbReference type="PROSITE" id="PS50011">
    <property type="entry name" value="PROTEIN_KINASE_DOM"/>
    <property type="match status" value="1"/>
</dbReference>
<keyword evidence="9" id="KW-0677">Repeat</keyword>
<dbReference type="InterPro" id="IPR001245">
    <property type="entry name" value="Ser-Thr/Tyr_kinase_cat_dom"/>
</dbReference>
<evidence type="ECO:0000256" key="6">
    <source>
        <dbReference type="ARBA" id="ARBA00022679"/>
    </source>
</evidence>
<dbReference type="InterPro" id="IPR051824">
    <property type="entry name" value="LRR_Rcpt-Like_S/T_Kinase"/>
</dbReference>
<dbReference type="EMBL" id="CACSLK010023397">
    <property type="protein sequence ID" value="CAA0822383.1"/>
    <property type="molecule type" value="Genomic_DNA"/>
</dbReference>
<comment type="catalytic activity">
    <reaction evidence="17">
        <text>L-threonyl-[protein] + ATP = O-phospho-L-threonyl-[protein] + ADP + H(+)</text>
        <dbReference type="Rhea" id="RHEA:46608"/>
        <dbReference type="Rhea" id="RHEA-COMP:11060"/>
        <dbReference type="Rhea" id="RHEA-COMP:11605"/>
        <dbReference type="ChEBI" id="CHEBI:15378"/>
        <dbReference type="ChEBI" id="CHEBI:30013"/>
        <dbReference type="ChEBI" id="CHEBI:30616"/>
        <dbReference type="ChEBI" id="CHEBI:61977"/>
        <dbReference type="ChEBI" id="CHEBI:456216"/>
        <dbReference type="EC" id="2.7.11.1"/>
    </reaction>
</comment>
<keyword evidence="14 20" id="KW-0472">Membrane</keyword>
<keyword evidence="16" id="KW-0325">Glycoprotein</keyword>
<proteinExistence type="predicted"/>
<name>A0A9N7RB82_STRHE</name>
<dbReference type="GO" id="GO:0004674">
    <property type="term" value="F:protein serine/threonine kinase activity"/>
    <property type="evidence" value="ECO:0007669"/>
    <property type="project" value="UniProtKB-KW"/>
</dbReference>
<keyword evidence="13 20" id="KW-1133">Transmembrane helix</keyword>
<dbReference type="Pfam" id="PF07714">
    <property type="entry name" value="PK_Tyr_Ser-Thr"/>
    <property type="match status" value="1"/>
</dbReference>
<keyword evidence="5" id="KW-0433">Leucine-rich repeat</keyword>
<evidence type="ECO:0000256" key="15">
    <source>
        <dbReference type="ARBA" id="ARBA00023170"/>
    </source>
</evidence>
<reference evidence="22" key="1">
    <citation type="submission" date="2019-12" db="EMBL/GenBank/DDBJ databases">
        <authorList>
            <person name="Scholes J."/>
        </authorList>
    </citation>
    <scope>NUCLEOTIDE SEQUENCE</scope>
</reference>
<comment type="subcellular location">
    <subcellularLocation>
        <location evidence="1">Membrane</location>
        <topology evidence="1">Single-pass type I membrane protein</topology>
    </subcellularLocation>
</comment>
<dbReference type="Pfam" id="PF00560">
    <property type="entry name" value="LRR_1"/>
    <property type="match status" value="3"/>
</dbReference>
<keyword evidence="15 22" id="KW-0675">Receptor</keyword>
<accession>A0A9N7RB82</accession>
<organism evidence="22 23">
    <name type="scientific">Striga hermonthica</name>
    <name type="common">Purple witchweed</name>
    <name type="synonym">Buchnera hermonthica</name>
    <dbReference type="NCBI Taxonomy" id="68872"/>
    <lineage>
        <taxon>Eukaryota</taxon>
        <taxon>Viridiplantae</taxon>
        <taxon>Streptophyta</taxon>
        <taxon>Embryophyta</taxon>
        <taxon>Tracheophyta</taxon>
        <taxon>Spermatophyta</taxon>
        <taxon>Magnoliopsida</taxon>
        <taxon>eudicotyledons</taxon>
        <taxon>Gunneridae</taxon>
        <taxon>Pentapetalae</taxon>
        <taxon>asterids</taxon>
        <taxon>lamiids</taxon>
        <taxon>Lamiales</taxon>
        <taxon>Orobanchaceae</taxon>
        <taxon>Buchnereae</taxon>
        <taxon>Striga</taxon>
    </lineage>
</organism>
<keyword evidence="11 22" id="KW-0418">Kinase</keyword>
<evidence type="ECO:0000256" key="10">
    <source>
        <dbReference type="ARBA" id="ARBA00022741"/>
    </source>
</evidence>
<feature type="domain" description="Protein kinase" evidence="21">
    <location>
        <begin position="751"/>
        <end position="1010"/>
    </location>
</feature>
<gene>
    <name evidence="22" type="ORF">SHERM_19858</name>
</gene>
<evidence type="ECO:0000256" key="3">
    <source>
        <dbReference type="ARBA" id="ARBA00022527"/>
    </source>
</evidence>